<protein>
    <recommendedName>
        <fullName evidence="4">acetyl-CoA C-acetyltransferase</fullName>
        <ecNumber evidence="4">2.3.1.9</ecNumber>
    </recommendedName>
</protein>
<evidence type="ECO:0000256" key="9">
    <source>
        <dbReference type="PIRSR" id="PIRSR000429-1"/>
    </source>
</evidence>
<dbReference type="EC" id="2.3.1.9" evidence="4"/>
<keyword evidence="6" id="KW-0479">Metal-binding</keyword>
<feature type="active site" description="Proton acceptor" evidence="9">
    <location>
        <position position="425"/>
    </location>
</feature>
<comment type="subunit">
    <text evidence="3">Homotetramer.</text>
</comment>
<proteinExistence type="inferred from homology"/>
<dbReference type="GO" id="GO:0046872">
    <property type="term" value="F:metal ion binding"/>
    <property type="evidence" value="ECO:0007669"/>
    <property type="project" value="UniProtKB-KW"/>
</dbReference>
<feature type="domain" description="Thiolase C-terminal" evidence="12">
    <location>
        <begin position="319"/>
        <end position="437"/>
    </location>
</feature>
<evidence type="ECO:0000259" key="12">
    <source>
        <dbReference type="Pfam" id="PF02803"/>
    </source>
</evidence>
<evidence type="ECO:0000256" key="3">
    <source>
        <dbReference type="ARBA" id="ARBA00011881"/>
    </source>
</evidence>
<evidence type="ECO:0000256" key="10">
    <source>
        <dbReference type="RuleBase" id="RU003557"/>
    </source>
</evidence>
<evidence type="ECO:0000256" key="6">
    <source>
        <dbReference type="ARBA" id="ARBA00022723"/>
    </source>
</evidence>
<evidence type="ECO:0000256" key="7">
    <source>
        <dbReference type="ARBA" id="ARBA00022958"/>
    </source>
</evidence>
<evidence type="ECO:0000259" key="11">
    <source>
        <dbReference type="Pfam" id="PF00108"/>
    </source>
</evidence>
<dbReference type="Pfam" id="PF00108">
    <property type="entry name" value="Thiolase_N"/>
    <property type="match status" value="1"/>
</dbReference>
<dbReference type="InterPro" id="IPR020615">
    <property type="entry name" value="Thiolase_acyl_enz_int_AS"/>
</dbReference>
<evidence type="ECO:0000313" key="14">
    <source>
        <dbReference type="Proteomes" id="UP000215453"/>
    </source>
</evidence>
<evidence type="ECO:0000256" key="4">
    <source>
        <dbReference type="ARBA" id="ARBA00012705"/>
    </source>
</evidence>
<evidence type="ECO:0000313" key="13">
    <source>
        <dbReference type="EMBL" id="SMY18994.1"/>
    </source>
</evidence>
<feature type="domain" description="Thiolase N-terminal" evidence="11">
    <location>
        <begin position="51"/>
        <end position="308"/>
    </location>
</feature>
<dbReference type="PIRSF" id="PIRSF000429">
    <property type="entry name" value="Ac-CoA_Ac_transf"/>
    <property type="match status" value="1"/>
</dbReference>
<feature type="active site" description="Proton acceptor" evidence="9">
    <location>
        <position position="397"/>
    </location>
</feature>
<dbReference type="CDD" id="cd00751">
    <property type="entry name" value="thiolase"/>
    <property type="match status" value="1"/>
</dbReference>
<name>A0A1Y6L3D2_ZYMTR</name>
<keyword evidence="7" id="KW-0630">Potassium</keyword>
<evidence type="ECO:0000256" key="1">
    <source>
        <dbReference type="ARBA" id="ARBA00001958"/>
    </source>
</evidence>
<comment type="cofactor">
    <cofactor evidence="1">
        <name>K(+)</name>
        <dbReference type="ChEBI" id="CHEBI:29103"/>
    </cofactor>
</comment>
<dbReference type="SUPFAM" id="SSF53901">
    <property type="entry name" value="Thiolase-like"/>
    <property type="match status" value="2"/>
</dbReference>
<organism evidence="13 14">
    <name type="scientific">Zymoseptoria tritici ST99CH_1A5</name>
    <dbReference type="NCBI Taxonomy" id="1276529"/>
    <lineage>
        <taxon>Eukaryota</taxon>
        <taxon>Fungi</taxon>
        <taxon>Dikarya</taxon>
        <taxon>Ascomycota</taxon>
        <taxon>Pezizomycotina</taxon>
        <taxon>Dothideomycetes</taxon>
        <taxon>Dothideomycetidae</taxon>
        <taxon>Mycosphaerellales</taxon>
        <taxon>Mycosphaerellaceae</taxon>
        <taxon>Zymoseptoria</taxon>
    </lineage>
</organism>
<feature type="active site" description="Acyl-thioester intermediate" evidence="9">
    <location>
        <position position="134"/>
    </location>
</feature>
<dbReference type="EMBL" id="LT882676">
    <property type="protein sequence ID" value="SMY18994.1"/>
    <property type="molecule type" value="Genomic_DNA"/>
</dbReference>
<evidence type="ECO:0000256" key="2">
    <source>
        <dbReference type="ARBA" id="ARBA00010982"/>
    </source>
</evidence>
<dbReference type="Gene3D" id="3.40.47.10">
    <property type="match status" value="1"/>
</dbReference>
<dbReference type="PANTHER" id="PTHR18919">
    <property type="entry name" value="ACETYL-COA C-ACYLTRANSFERASE"/>
    <property type="match status" value="1"/>
</dbReference>
<evidence type="ECO:0000256" key="5">
    <source>
        <dbReference type="ARBA" id="ARBA00022679"/>
    </source>
</evidence>
<dbReference type="GO" id="GO:0005739">
    <property type="term" value="C:mitochondrion"/>
    <property type="evidence" value="ECO:0007669"/>
    <property type="project" value="TreeGrafter"/>
</dbReference>
<dbReference type="InterPro" id="IPR020617">
    <property type="entry name" value="Thiolase_C"/>
</dbReference>
<dbReference type="InterPro" id="IPR020616">
    <property type="entry name" value="Thiolase_N"/>
</dbReference>
<keyword evidence="5 10" id="KW-0808">Transferase</keyword>
<dbReference type="FunFam" id="3.40.47.10:FF:000007">
    <property type="entry name" value="acetyl-CoA acetyltransferase, mitochondrial"/>
    <property type="match status" value="1"/>
</dbReference>
<dbReference type="Pfam" id="PF02803">
    <property type="entry name" value="Thiolase_C"/>
    <property type="match status" value="1"/>
</dbReference>
<dbReference type="GO" id="GO:0006635">
    <property type="term" value="P:fatty acid beta-oxidation"/>
    <property type="evidence" value="ECO:0007669"/>
    <property type="project" value="TreeGrafter"/>
</dbReference>
<reference evidence="13 14" key="1">
    <citation type="submission" date="2016-10" db="EMBL/GenBank/DDBJ databases">
        <authorList>
            <person name="Varghese N."/>
        </authorList>
    </citation>
    <scope>NUCLEOTIDE SEQUENCE [LARGE SCALE GENOMIC DNA]</scope>
</reference>
<dbReference type="InterPro" id="IPR016039">
    <property type="entry name" value="Thiolase-like"/>
</dbReference>
<dbReference type="InterPro" id="IPR002155">
    <property type="entry name" value="Thiolase"/>
</dbReference>
<gene>
    <name evidence="13" type="ORF">ZT1A5_G429</name>
</gene>
<dbReference type="PANTHER" id="PTHR18919:SF156">
    <property type="entry name" value="ACETYL-COA ACETYLTRANSFERASE, MITOCHONDRIAL"/>
    <property type="match status" value="1"/>
</dbReference>
<accession>A0A1Y6L3D2</accession>
<sequence length="444" mass="46934">MASLALRRSALTTTTTSKSIMTSSSPAQRLQAVQRHFSTSSPRPKEIQEAYILSAVRTPTALFNGSFSSVSAPQLGATAIKEAIKRSSIPQEKISHVYMGNVISAAAGQAPARQAAIFAGLPSSVEATTINKVCASGMKAVAIAAQQVELGQEEALVAGGMENMSRVPYYTPRGPQLPAFGNLSMEDGLMKDGLWDVYNNIHMGNCAESTAKKYDISREEQDEYAVLSFKRAQEAWKNKLFDEEIVPVVVKGKKGDTTISEDEGYNRLKPEKVATLKPAFDRSGNGTVTAANASSMNDGASALVITNKELAKKYGGGKRVLARIVSYADAAVDPIDFPVAPAKVVPIALERAGITADQVKVWEFNEAFAAVVKANAKILNLGIDNVNPRGGAISLGHALGSSGARILVTLLHQLKKGEYGCAAICNGGGAASGMVIQMVDAEDL</sequence>
<dbReference type="PROSITE" id="PS00098">
    <property type="entry name" value="THIOLASE_1"/>
    <property type="match status" value="1"/>
</dbReference>
<dbReference type="Proteomes" id="UP000215453">
    <property type="component" value="Chromosome 1"/>
</dbReference>
<comment type="similarity">
    <text evidence="2 10">Belongs to the thiolase-like superfamily. Thiolase family.</text>
</comment>
<keyword evidence="8 10" id="KW-0012">Acyltransferase</keyword>
<evidence type="ECO:0000256" key="8">
    <source>
        <dbReference type="ARBA" id="ARBA00023315"/>
    </source>
</evidence>
<dbReference type="GO" id="GO:0003985">
    <property type="term" value="F:acetyl-CoA C-acetyltransferase activity"/>
    <property type="evidence" value="ECO:0007669"/>
    <property type="project" value="UniProtKB-EC"/>
</dbReference>
<dbReference type="NCBIfam" id="TIGR01930">
    <property type="entry name" value="AcCoA-C-Actrans"/>
    <property type="match status" value="1"/>
</dbReference>
<dbReference type="AlphaFoldDB" id="A0A1Y6L3D2"/>